<sequence>MPYHRLQNIYLDINKDKSVSPALLTGAAGIQLFNLLYLKNKNETADEACQENIQLLAEHSLSFTHPTFCSGFAGTNWFFKYLYGKGLLTSEDVSMLCYRDTELENTSIQMLETGNYDFLHGAVGIAYYLLYPPNTTSEGYFPDFFSIISSLIDKNTTEVNFGLSHGIPSILKFCVQCFKQGICMDASQKLAEQIILILLANTNPDPAINYFPYSISTAKETERRTRLAWCYGDLGVGIVLYQAGTVFQNKQLVDFSLEVLLHSTKRKNSKEARVSDACVCHGSAGIAHIYNRMWHYTRNPVFKEACDYWIQKTVEFSAHEDGIAGYKKYDGLNNVYINEGGLIEGTAGVGLALLSYLTGDFSWDYCLMLND</sequence>
<dbReference type="Gene3D" id="1.50.10.20">
    <property type="match status" value="1"/>
</dbReference>
<dbReference type="PRINTS" id="PR01955">
    <property type="entry name" value="LANCFRANKIA"/>
</dbReference>
<dbReference type="InterPro" id="IPR033889">
    <property type="entry name" value="LanC"/>
</dbReference>
<keyword evidence="1" id="KW-0479">Metal-binding</keyword>
<evidence type="ECO:0000313" key="3">
    <source>
        <dbReference type="Proteomes" id="UP000294498"/>
    </source>
</evidence>
<reference evidence="2 3" key="1">
    <citation type="submission" date="2019-03" db="EMBL/GenBank/DDBJ databases">
        <title>Genomic Encyclopedia of Type Strains, Phase IV (KMG-IV): sequencing the most valuable type-strain genomes for metagenomic binning, comparative biology and taxonomic classification.</title>
        <authorList>
            <person name="Goeker M."/>
        </authorList>
    </citation>
    <scope>NUCLEOTIDE SEQUENCE [LARGE SCALE GENOMIC DNA]</scope>
    <source>
        <strain evidence="2 3">DSM 100059</strain>
    </source>
</reference>
<dbReference type="PRINTS" id="PR01950">
    <property type="entry name" value="LANCSUPER"/>
</dbReference>
<dbReference type="OrthoDB" id="6313827at2"/>
<dbReference type="RefSeq" id="WP_133992286.1">
    <property type="nucleotide sequence ID" value="NZ_SODV01000001.1"/>
</dbReference>
<gene>
    <name evidence="2" type="ORF">EDB95_1559</name>
</gene>
<dbReference type="AlphaFoldDB" id="A0A4R8DQU8"/>
<dbReference type="SMART" id="SM01260">
    <property type="entry name" value="LANC_like"/>
    <property type="match status" value="1"/>
</dbReference>
<feature type="binding site" evidence="1">
    <location>
        <position position="280"/>
    </location>
    <ligand>
        <name>Zn(2+)</name>
        <dbReference type="ChEBI" id="CHEBI:29105"/>
    </ligand>
</feature>
<dbReference type="InterPro" id="IPR007822">
    <property type="entry name" value="LANC-like"/>
</dbReference>
<feature type="binding site" evidence="1">
    <location>
        <position position="281"/>
    </location>
    <ligand>
        <name>Zn(2+)</name>
        <dbReference type="ChEBI" id="CHEBI:29105"/>
    </ligand>
</feature>
<comment type="caution">
    <text evidence="2">The sequence shown here is derived from an EMBL/GenBank/DDBJ whole genome shotgun (WGS) entry which is preliminary data.</text>
</comment>
<dbReference type="GO" id="GO:0031179">
    <property type="term" value="P:peptide modification"/>
    <property type="evidence" value="ECO:0007669"/>
    <property type="project" value="InterPro"/>
</dbReference>
<feature type="binding site" evidence="1">
    <location>
        <position position="230"/>
    </location>
    <ligand>
        <name>Zn(2+)</name>
        <dbReference type="ChEBI" id="CHEBI:29105"/>
    </ligand>
</feature>
<keyword evidence="1" id="KW-0862">Zinc</keyword>
<name>A0A4R8DQU8_9BACT</name>
<proteinExistence type="predicted"/>
<dbReference type="SUPFAM" id="SSF158745">
    <property type="entry name" value="LanC-like"/>
    <property type="match status" value="1"/>
</dbReference>
<dbReference type="Proteomes" id="UP000294498">
    <property type="component" value="Unassembled WGS sequence"/>
</dbReference>
<dbReference type="CDD" id="cd04793">
    <property type="entry name" value="LanC"/>
    <property type="match status" value="1"/>
</dbReference>
<dbReference type="EMBL" id="SODV01000001">
    <property type="protein sequence ID" value="TDX00534.1"/>
    <property type="molecule type" value="Genomic_DNA"/>
</dbReference>
<dbReference type="GO" id="GO:0046872">
    <property type="term" value="F:metal ion binding"/>
    <property type="evidence" value="ECO:0007669"/>
    <property type="project" value="UniProtKB-KW"/>
</dbReference>
<dbReference type="Pfam" id="PF05147">
    <property type="entry name" value="LANC_like"/>
    <property type="match status" value="1"/>
</dbReference>
<evidence type="ECO:0000313" key="2">
    <source>
        <dbReference type="EMBL" id="TDX00534.1"/>
    </source>
</evidence>
<organism evidence="2 3">
    <name type="scientific">Dinghuibacter silviterrae</name>
    <dbReference type="NCBI Taxonomy" id="1539049"/>
    <lineage>
        <taxon>Bacteria</taxon>
        <taxon>Pseudomonadati</taxon>
        <taxon>Bacteroidota</taxon>
        <taxon>Chitinophagia</taxon>
        <taxon>Chitinophagales</taxon>
        <taxon>Chitinophagaceae</taxon>
        <taxon>Dinghuibacter</taxon>
    </lineage>
</organism>
<keyword evidence="3" id="KW-1185">Reference proteome</keyword>
<evidence type="ECO:0000256" key="1">
    <source>
        <dbReference type="PIRSR" id="PIRSR607822-1"/>
    </source>
</evidence>
<accession>A0A4R8DQU8</accession>
<protein>
    <submittedName>
        <fullName evidence="2">Lanthionine synthetase-like protein</fullName>
    </submittedName>
</protein>